<dbReference type="InterPro" id="IPR052957">
    <property type="entry name" value="Auxin_embryo_med"/>
</dbReference>
<dbReference type="Gene3D" id="3.30.565.10">
    <property type="entry name" value="Histidine kinase-like ATPase, C-terminal domain"/>
    <property type="match status" value="1"/>
</dbReference>
<comment type="caution">
    <text evidence="1">The sequence shown here is derived from an EMBL/GenBank/DDBJ whole genome shotgun (WGS) entry which is preliminary data.</text>
</comment>
<dbReference type="Proteomes" id="UP001232148">
    <property type="component" value="Unassembled WGS sequence"/>
</dbReference>
<dbReference type="InterPro" id="IPR036890">
    <property type="entry name" value="HATPase_C_sf"/>
</dbReference>
<reference evidence="1" key="1">
    <citation type="submission" date="2021-06" db="EMBL/GenBank/DDBJ databases">
        <title>Comparative genomics, transcriptomics and evolutionary studies reveal genomic signatures of adaptation to plant cell wall in hemibiotrophic fungi.</title>
        <authorList>
            <consortium name="DOE Joint Genome Institute"/>
            <person name="Baroncelli R."/>
            <person name="Diaz J.F."/>
            <person name="Benocci T."/>
            <person name="Peng M."/>
            <person name="Battaglia E."/>
            <person name="Haridas S."/>
            <person name="Andreopoulos W."/>
            <person name="Labutti K."/>
            <person name="Pangilinan J."/>
            <person name="Floch G.L."/>
            <person name="Makela M.R."/>
            <person name="Henrissat B."/>
            <person name="Grigoriev I.V."/>
            <person name="Crouch J.A."/>
            <person name="De Vries R.P."/>
            <person name="Sukno S.A."/>
            <person name="Thon M.R."/>
        </authorList>
    </citation>
    <scope>NUCLEOTIDE SEQUENCE</scope>
    <source>
        <strain evidence="1">MAFF235873</strain>
    </source>
</reference>
<dbReference type="SUPFAM" id="SSF55874">
    <property type="entry name" value="ATPase domain of HSP90 chaperone/DNA topoisomerase II/histidine kinase"/>
    <property type="match status" value="1"/>
</dbReference>
<accession>A0AAD9M6X1</accession>
<dbReference type="AlphaFoldDB" id="A0AAD9M6X1"/>
<evidence type="ECO:0008006" key="3">
    <source>
        <dbReference type="Google" id="ProtNLM"/>
    </source>
</evidence>
<evidence type="ECO:0000313" key="1">
    <source>
        <dbReference type="EMBL" id="KAK2034152.1"/>
    </source>
</evidence>
<sequence length="1257" mass="141735">MATSDDRQLAKRQVQQIAEDHGYVSEDTLQYITNPEARRKIENAFLKKDLMGGLSIITLAKNLYSTKARFIFELLQNADDNQYSKAAASGSLPAVSFQVFPHRIVVECNEDGFTRENLTAICAVGQSSKTGAQGYIGEKGIGFKSIFMVAWKAHIQSEAFSFSFRHKKGDSGIGMITPVWEETDEVLESPLTRITLYLDNAENSAAFAETQDAIRTQFDELQETVLLFLKNIRRIDIKFHDDEGRQTTSVTHVCTQPQPDRAKLESIHTTNGHAQKQTRHFHVTRVNATNLAKNDNRTYSETEEAVKAYSVSEVVVAFPLSETSAPIVESQEVFAFLPIGPAGFKFLIQADFVTNANRQDIVKDSVRNVGLRDGVGKAFITAVTQFLAHESLRYQWVQFLPDKQIGSWDKFWLGLIEEIGTLLKSAPVLFDHKGSPNTRTVLELVRLGFGCADEYGDSLFDDGTPGEIISRQYGPIGERILADYGMRMVTFNQLVSWVRADLENATSSRMKSPDTPESWHVRAADLLNSAFVKNFLVITSELTMLDLIPLEDGSWVSAVSGPTYFPQVDGLDIPTDIGLRIVSRRVKNERRILLFKSLGATTAEPRMVREHILQSYKTAIPSNFTIEASKQHLKFLYMSETLAERASPYEAIAIFNHHGKPQRPGQQTIYLTTDNTHGAVEVFKATSPGTNPGDGAIGYKVAFVNKEYFVNEPAAPKGQKMSWRVWFSERLGVKTHIDVRFLGLKNGLFSVLAGESQYIHKNRPDKFMGCVVRWYKTSPSAELGDGEIRCLRTKYALERLYQPWIGHDGESNSIYLDLFRSMMGIQDCTWEILIDELRELKASKCDDSDRIETIYKALDALCGDPSVAQNDQAKAPFENEALIYLPLDGGLSWHKPSQCVWSNTTKLSGRVSLNDEYGDLGVFFVEFLGVKPLDLSMAIDDLKKIATRPSTTSSEIKESIWVVNSLLSSVSTLPSSRDVLKSRIFPIAYPDDRFTVETVAKEFFIVDRESLRSSFETKVKFLDFTLEQVARLRPFIEWTHLEERYLSRRVKEITSFHGGAAALITNPQRQIQNRAHALLRRDTGLSLHSASQIERDCKIGAAGELYVSTCSDIDNWQSNIRRYVTVHPDYASMEPWSGRETSDLVYDDVSGRLTSLLVDKGYLARERWLLRPRGPKYFIEVKTTTMSCETAFYMSKAQYQRMRNNVVTEDSDTLYVIFRVYNVGQENIGVKVYVDPETLRLAGRLQFTGETWSVVPG</sequence>
<proteinExistence type="predicted"/>
<dbReference type="NCBIfam" id="NF047352">
    <property type="entry name" value="P_loop_sacsin"/>
    <property type="match status" value="1"/>
</dbReference>
<dbReference type="PANTHER" id="PTHR32387:SF0">
    <property type="entry name" value="PROTEIN NO VEIN"/>
    <property type="match status" value="1"/>
</dbReference>
<gene>
    <name evidence="1" type="ORF">LX32DRAFT_722382</name>
</gene>
<keyword evidence="2" id="KW-1185">Reference proteome</keyword>
<dbReference type="EMBL" id="MU842816">
    <property type="protein sequence ID" value="KAK2034152.1"/>
    <property type="molecule type" value="Genomic_DNA"/>
</dbReference>
<protein>
    <recommendedName>
        <fullName evidence="3">Protein NO VEIN C-terminal domain-containing protein</fullName>
    </recommendedName>
</protein>
<organism evidence="1 2">
    <name type="scientific">Colletotrichum zoysiae</name>
    <dbReference type="NCBI Taxonomy" id="1216348"/>
    <lineage>
        <taxon>Eukaryota</taxon>
        <taxon>Fungi</taxon>
        <taxon>Dikarya</taxon>
        <taxon>Ascomycota</taxon>
        <taxon>Pezizomycotina</taxon>
        <taxon>Sordariomycetes</taxon>
        <taxon>Hypocreomycetidae</taxon>
        <taxon>Glomerellales</taxon>
        <taxon>Glomerellaceae</taxon>
        <taxon>Colletotrichum</taxon>
        <taxon>Colletotrichum graminicola species complex</taxon>
    </lineage>
</organism>
<evidence type="ECO:0000313" key="2">
    <source>
        <dbReference type="Proteomes" id="UP001232148"/>
    </source>
</evidence>
<name>A0AAD9M6X1_9PEZI</name>
<dbReference type="PANTHER" id="PTHR32387">
    <property type="entry name" value="WU:FJ29H11"/>
    <property type="match status" value="1"/>
</dbReference>